<dbReference type="InterPro" id="IPR000719">
    <property type="entry name" value="Prot_kinase_dom"/>
</dbReference>
<dbReference type="Proteomes" id="UP000010798">
    <property type="component" value="Chromosome"/>
</dbReference>
<evidence type="ECO:0000256" key="5">
    <source>
        <dbReference type="PROSITE-ProRule" id="PRU10141"/>
    </source>
</evidence>
<dbReference type="eggNOG" id="COG0515">
    <property type="taxonomic scope" value="Bacteria"/>
</dbReference>
<dbReference type="KEGG" id="saci:Sinac_0905"/>
<dbReference type="InterPro" id="IPR041916">
    <property type="entry name" value="Anti_sigma_zinc_sf"/>
</dbReference>
<dbReference type="OrthoDB" id="254931at2"/>
<dbReference type="Gene3D" id="1.10.510.10">
    <property type="entry name" value="Transferase(Phosphotransferase) domain 1"/>
    <property type="match status" value="1"/>
</dbReference>
<evidence type="ECO:0000256" key="4">
    <source>
        <dbReference type="ARBA" id="ARBA00022840"/>
    </source>
</evidence>
<dbReference type="STRING" id="886293.Sinac_0905"/>
<dbReference type="HOGENOM" id="CLU_395808_0_0_0"/>
<keyword evidence="7" id="KW-0723">Serine/threonine-protein kinase</keyword>
<reference evidence="7 8" key="1">
    <citation type="submission" date="2012-02" db="EMBL/GenBank/DDBJ databases">
        <title>Complete sequence of chromosome of Singulisphaera acidiphila DSM 18658.</title>
        <authorList>
            <consortium name="US DOE Joint Genome Institute (JGI-PGF)"/>
            <person name="Lucas S."/>
            <person name="Copeland A."/>
            <person name="Lapidus A."/>
            <person name="Glavina del Rio T."/>
            <person name="Dalin E."/>
            <person name="Tice H."/>
            <person name="Bruce D."/>
            <person name="Goodwin L."/>
            <person name="Pitluck S."/>
            <person name="Peters L."/>
            <person name="Ovchinnikova G."/>
            <person name="Chertkov O."/>
            <person name="Kyrpides N."/>
            <person name="Mavromatis K."/>
            <person name="Ivanova N."/>
            <person name="Brettin T."/>
            <person name="Detter J.C."/>
            <person name="Han C."/>
            <person name="Larimer F."/>
            <person name="Land M."/>
            <person name="Hauser L."/>
            <person name="Markowitz V."/>
            <person name="Cheng J.-F."/>
            <person name="Hugenholtz P."/>
            <person name="Woyke T."/>
            <person name="Wu D."/>
            <person name="Tindall B."/>
            <person name="Pomrenke H."/>
            <person name="Brambilla E."/>
            <person name="Klenk H.-P."/>
            <person name="Eisen J.A."/>
        </authorList>
    </citation>
    <scope>NUCLEOTIDE SEQUENCE [LARGE SCALE GENOMIC DNA]</scope>
    <source>
        <strain evidence="8">ATCC BAA-1392 / DSM 18658 / VKM B-2454 / MOB10</strain>
    </source>
</reference>
<dbReference type="Pfam" id="PF00069">
    <property type="entry name" value="Pkinase"/>
    <property type="match status" value="1"/>
</dbReference>
<feature type="binding site" evidence="5">
    <location>
        <position position="150"/>
    </location>
    <ligand>
        <name>ATP</name>
        <dbReference type="ChEBI" id="CHEBI:30616"/>
    </ligand>
</feature>
<dbReference type="PROSITE" id="PS00108">
    <property type="entry name" value="PROTEIN_KINASE_ST"/>
    <property type="match status" value="1"/>
</dbReference>
<evidence type="ECO:0000256" key="2">
    <source>
        <dbReference type="ARBA" id="ARBA00022741"/>
    </source>
</evidence>
<dbReference type="eggNOG" id="COG3346">
    <property type="taxonomic scope" value="Bacteria"/>
</dbReference>
<keyword evidence="8" id="KW-1185">Reference proteome</keyword>
<dbReference type="RefSeq" id="WP_015244488.1">
    <property type="nucleotide sequence ID" value="NC_019892.1"/>
</dbReference>
<dbReference type="Gene3D" id="1.10.10.1320">
    <property type="entry name" value="Anti-sigma factor, zinc-finger domain"/>
    <property type="match status" value="1"/>
</dbReference>
<dbReference type="EMBL" id="CP003364">
    <property type="protein sequence ID" value="AGA25310.1"/>
    <property type="molecule type" value="Genomic_DNA"/>
</dbReference>
<proteinExistence type="predicted"/>
<dbReference type="AlphaFoldDB" id="L0D8W8"/>
<keyword evidence="2 5" id="KW-0547">Nucleotide-binding</keyword>
<evidence type="ECO:0000256" key="1">
    <source>
        <dbReference type="ARBA" id="ARBA00022679"/>
    </source>
</evidence>
<keyword evidence="4 5" id="KW-0067">ATP-binding</keyword>
<dbReference type="InterPro" id="IPR017441">
    <property type="entry name" value="Protein_kinase_ATP_BS"/>
</dbReference>
<dbReference type="InterPro" id="IPR008271">
    <property type="entry name" value="Ser/Thr_kinase_AS"/>
</dbReference>
<sequence length="696" mass="76868">MMLYASAQLVQECPDEELLLQFDRGQLSDLESSSISLHLSSCDRCVETLGELQSEGDDDPIIACLKQCLRDPLPPVSPKYAEMEARAKALEYEEKTRRATAWDLGTGDEGNSVLGLQIGPYEVLGKVGRGGMGLVYQALQRSLQRKVAIKMILAGHHASAATVARFLREGKAVARLRHQNVVQVHELGEHDGLPYLAMEYVEGGSLEEKLGLDAFEPRDAAALVVILAKAVEYAHNQGVVHRDLKPANVLLAHDGTPKITDFGLAKLLDTELNEDSIPFLTETDTILGTANYMAPEQAEGRSADISRATDVYALGAILYALLTGSPPFQEKSKVQTLQKVRTAPPIPPSRLRPEVPYWLEAICLTCLEKPPHRRFPTAQALADDLERWLRNERPQGTPSAITRLGRSTRKNLGKVVCGAAFLLAMTGFTLKNPNRAIEQAERELARGHAVTLIGKTGGPKWSQWRSNKAQGQQVLGDDQTWTISSWDRAIVELLPDPQSESYRINAQVRHDKSDIPGEVGLYFARKMLPFQPSSYEFFTQLTFNDKRSVMGEVIKRNPGVFRESPTSKDNVVRLVPHLIANVPGALSGDRRLPDFVGPYFKPNENGDGVWKDLEIVVTPTKITAGWNGQTFSMTPAEVQKKIDLEMTDHPNLDGSTPRGFIPKFELRGGLGLYVWKGSASFRSVTVTPLKTNLLAR</sequence>
<dbReference type="SMART" id="SM00220">
    <property type="entry name" value="S_TKc"/>
    <property type="match status" value="1"/>
</dbReference>
<keyword evidence="3 7" id="KW-0418">Kinase</keyword>
<dbReference type="SUPFAM" id="SSF56112">
    <property type="entry name" value="Protein kinase-like (PK-like)"/>
    <property type="match status" value="1"/>
</dbReference>
<keyword evidence="1" id="KW-0808">Transferase</keyword>
<organism evidence="7 8">
    <name type="scientific">Singulisphaera acidiphila (strain ATCC BAA-1392 / DSM 18658 / VKM B-2454 / MOB10)</name>
    <dbReference type="NCBI Taxonomy" id="886293"/>
    <lineage>
        <taxon>Bacteria</taxon>
        <taxon>Pseudomonadati</taxon>
        <taxon>Planctomycetota</taxon>
        <taxon>Planctomycetia</taxon>
        <taxon>Isosphaerales</taxon>
        <taxon>Isosphaeraceae</taxon>
        <taxon>Singulisphaera</taxon>
    </lineage>
</organism>
<protein>
    <submittedName>
        <fullName evidence="7">Serine/threonine protein kinase</fullName>
    </submittedName>
</protein>
<dbReference type="PROSITE" id="PS00107">
    <property type="entry name" value="PROTEIN_KINASE_ATP"/>
    <property type="match status" value="1"/>
</dbReference>
<accession>L0D8W8</accession>
<dbReference type="PROSITE" id="PS50011">
    <property type="entry name" value="PROTEIN_KINASE_DOM"/>
    <property type="match status" value="1"/>
</dbReference>
<name>L0D8W8_SINAD</name>
<dbReference type="CDD" id="cd14014">
    <property type="entry name" value="STKc_PknB_like"/>
    <property type="match status" value="1"/>
</dbReference>
<dbReference type="Gene3D" id="3.30.200.20">
    <property type="entry name" value="Phosphorylase Kinase, domain 1"/>
    <property type="match status" value="1"/>
</dbReference>
<dbReference type="PANTHER" id="PTHR43289:SF6">
    <property type="entry name" value="SERINE_THREONINE-PROTEIN KINASE NEKL-3"/>
    <property type="match status" value="1"/>
</dbReference>
<feature type="domain" description="Protein kinase" evidence="6">
    <location>
        <begin position="121"/>
        <end position="389"/>
    </location>
</feature>
<evidence type="ECO:0000313" key="7">
    <source>
        <dbReference type="EMBL" id="AGA25310.1"/>
    </source>
</evidence>
<evidence type="ECO:0000256" key="3">
    <source>
        <dbReference type="ARBA" id="ARBA00022777"/>
    </source>
</evidence>
<dbReference type="PANTHER" id="PTHR43289">
    <property type="entry name" value="MITOGEN-ACTIVATED PROTEIN KINASE KINASE KINASE 20-RELATED"/>
    <property type="match status" value="1"/>
</dbReference>
<evidence type="ECO:0000313" key="8">
    <source>
        <dbReference type="Proteomes" id="UP000010798"/>
    </source>
</evidence>
<evidence type="ECO:0000259" key="6">
    <source>
        <dbReference type="PROSITE" id="PS50011"/>
    </source>
</evidence>
<dbReference type="InterPro" id="IPR011009">
    <property type="entry name" value="Kinase-like_dom_sf"/>
</dbReference>
<dbReference type="GO" id="GO:0005524">
    <property type="term" value="F:ATP binding"/>
    <property type="evidence" value="ECO:0007669"/>
    <property type="project" value="UniProtKB-UniRule"/>
</dbReference>
<dbReference type="GO" id="GO:0004674">
    <property type="term" value="F:protein serine/threonine kinase activity"/>
    <property type="evidence" value="ECO:0007669"/>
    <property type="project" value="UniProtKB-KW"/>
</dbReference>
<gene>
    <name evidence="7" type="ordered locus">Sinac_0905</name>
</gene>